<feature type="transmembrane region" description="Helical" evidence="1">
    <location>
        <begin position="35"/>
        <end position="54"/>
    </location>
</feature>
<keyword evidence="1" id="KW-0472">Membrane</keyword>
<protein>
    <recommendedName>
        <fullName evidence="4">ABC-2 family transporter protein</fullName>
    </recommendedName>
</protein>
<evidence type="ECO:0008006" key="4">
    <source>
        <dbReference type="Google" id="ProtNLM"/>
    </source>
</evidence>
<feature type="transmembrane region" description="Helical" evidence="1">
    <location>
        <begin position="134"/>
        <end position="158"/>
    </location>
</feature>
<feature type="transmembrane region" description="Helical" evidence="1">
    <location>
        <begin position="90"/>
        <end position="113"/>
    </location>
</feature>
<dbReference type="RefSeq" id="WP_075026927.1">
    <property type="nucleotide sequence ID" value="NZ_FONR01000003.1"/>
</dbReference>
<feature type="transmembrane region" description="Helical" evidence="1">
    <location>
        <begin position="212"/>
        <end position="234"/>
    </location>
</feature>
<proteinExistence type="predicted"/>
<evidence type="ECO:0000313" key="2">
    <source>
        <dbReference type="EMBL" id="SFE95154.1"/>
    </source>
</evidence>
<dbReference type="Proteomes" id="UP000181942">
    <property type="component" value="Unassembled WGS sequence"/>
</dbReference>
<sequence length="343" mass="36634">MTTLTAPGTTATPTRRPSAARGLVRTVLLLHRPALYLWAGLFVALAALLLWLYGPGTDAAAAAWREYDRCTKATCAYDQDAILRYKSYSLYASLALTFLPFLVAAWAGASLIGREMETGTAQLAWTQSVSPARWLAVKLAVPAALVTVGTSVLVVLHRLMWVRGQGRIDTAKEWTDSFVFHANGPTTVALALSGLAVGALAGIRLRGSLSALVMSVVGTVGIRAALGLTLPYLWPTVRTVTSLTHDRPTSLGITVHAGLLTSTGARLPDPQCGSSHSTECSALYHRLDAVSFYTDSHPQSHYWPLQLMATSLVLLLTALVLLVTFRLLKRDTGSAPLTKGAAL</sequence>
<evidence type="ECO:0000313" key="3">
    <source>
        <dbReference type="Proteomes" id="UP000181942"/>
    </source>
</evidence>
<dbReference type="EMBL" id="FONR01000003">
    <property type="protein sequence ID" value="SFE95154.1"/>
    <property type="molecule type" value="Genomic_DNA"/>
</dbReference>
<evidence type="ECO:0000256" key="1">
    <source>
        <dbReference type="SAM" id="Phobius"/>
    </source>
</evidence>
<feature type="transmembrane region" description="Helical" evidence="1">
    <location>
        <begin position="307"/>
        <end position="328"/>
    </location>
</feature>
<reference evidence="2 3" key="1">
    <citation type="submission" date="2016-10" db="EMBL/GenBank/DDBJ databases">
        <authorList>
            <person name="de Groot N.N."/>
        </authorList>
    </citation>
    <scope>NUCLEOTIDE SEQUENCE [LARGE SCALE GENOMIC DNA]</scope>
    <source>
        <strain evidence="2 3">OK461</strain>
    </source>
</reference>
<accession>A0A1I2EPY0</accession>
<dbReference type="OrthoDB" id="3579673at2"/>
<dbReference type="AlphaFoldDB" id="A0A1I2EPY0"/>
<keyword evidence="1" id="KW-0812">Transmembrane</keyword>
<feature type="transmembrane region" description="Helical" evidence="1">
    <location>
        <begin position="178"/>
        <end position="200"/>
    </location>
</feature>
<gene>
    <name evidence="2" type="ORF">SAMN02787118_10333</name>
</gene>
<name>A0A1I2EPY0_9ACTN</name>
<keyword evidence="1" id="KW-1133">Transmembrane helix</keyword>
<organism evidence="2 3">
    <name type="scientific">Streptomyces mirabilis</name>
    <dbReference type="NCBI Taxonomy" id="68239"/>
    <lineage>
        <taxon>Bacteria</taxon>
        <taxon>Bacillati</taxon>
        <taxon>Actinomycetota</taxon>
        <taxon>Actinomycetes</taxon>
        <taxon>Kitasatosporales</taxon>
        <taxon>Streptomycetaceae</taxon>
        <taxon>Streptomyces</taxon>
    </lineage>
</organism>